<feature type="transmembrane region" description="Helical" evidence="1">
    <location>
        <begin position="56"/>
        <end position="73"/>
    </location>
</feature>
<evidence type="ECO:0000313" key="2">
    <source>
        <dbReference type="EMBL" id="MBO1806550.1"/>
    </source>
</evidence>
<reference evidence="2" key="1">
    <citation type="submission" date="2021-03" db="EMBL/GenBank/DDBJ databases">
        <title>Leucobacter chromiisoli sp. nov., isolated from chromium-containing soil of chemical plant.</title>
        <authorList>
            <person name="Xu Z."/>
        </authorList>
    </citation>
    <scope>NUCLEOTIDE SEQUENCE</scope>
    <source>
        <strain evidence="2">A2</strain>
    </source>
</reference>
<dbReference type="GO" id="GO:0022857">
    <property type="term" value="F:transmembrane transporter activity"/>
    <property type="evidence" value="ECO:0007669"/>
    <property type="project" value="InterPro"/>
</dbReference>
<keyword evidence="3" id="KW-1185">Reference proteome</keyword>
<protein>
    <submittedName>
        <fullName evidence="2">MFS transporter</fullName>
    </submittedName>
</protein>
<dbReference type="Proteomes" id="UP000664398">
    <property type="component" value="Unassembled WGS sequence"/>
</dbReference>
<feature type="transmembrane region" description="Helical" evidence="1">
    <location>
        <begin position="216"/>
        <end position="237"/>
    </location>
</feature>
<dbReference type="Pfam" id="PF07690">
    <property type="entry name" value="MFS_1"/>
    <property type="match status" value="1"/>
</dbReference>
<dbReference type="AlphaFoldDB" id="A0A939M3Z8"/>
<dbReference type="PANTHER" id="PTHR23523">
    <property type="match status" value="1"/>
</dbReference>
<dbReference type="InterPro" id="IPR052524">
    <property type="entry name" value="MFS_Cyanate_Porter"/>
</dbReference>
<sequence>MRMTITGIGPLLEDIADDRGTTAAALGGLASVPLLVWAAVSPLAHGIAARIGVERAVGWSLAVLAAGTVWRSLPGGSLSLWFGTVCIGAALAIGNVLMPAVVRRDFGSRIPLVMGVYSALLSAFGAVGAGIVVPIAHFEAGDGAELGWRIALLATGAPVPIALIVWIVATRRAAARAASAGALSGDPQGDFLVTSTGTLTTIRRGTAGRRVWRDPVAWAVASYMGLQSLPFYTLSTWLAPIQSSHGRTAVEAGVDVMIYQLAGIAGSICLPLLYRGAMRRWLAALVPVAIGVSVTGIVLETGPALLWLCIAGFCAGASLGLSLMFMAIRAREQETASALSGMAQSVGYLVAAAGPVLFGLVHEFSGGWGAPLVLLLVFGFGQLIAGVAAGRERFVFRG</sequence>
<dbReference type="PANTHER" id="PTHR23523:SF2">
    <property type="entry name" value="2-NITROIMIDAZOLE TRANSPORTER"/>
    <property type="match status" value="1"/>
</dbReference>
<feature type="transmembrane region" description="Helical" evidence="1">
    <location>
        <begin position="20"/>
        <end position="44"/>
    </location>
</feature>
<feature type="transmembrane region" description="Helical" evidence="1">
    <location>
        <begin position="305"/>
        <end position="327"/>
    </location>
</feature>
<feature type="transmembrane region" description="Helical" evidence="1">
    <location>
        <begin position="114"/>
        <end position="136"/>
    </location>
</feature>
<proteinExistence type="predicted"/>
<feature type="transmembrane region" description="Helical" evidence="1">
    <location>
        <begin position="339"/>
        <end position="362"/>
    </location>
</feature>
<feature type="transmembrane region" description="Helical" evidence="1">
    <location>
        <begin position="281"/>
        <end position="299"/>
    </location>
</feature>
<dbReference type="InterPro" id="IPR011701">
    <property type="entry name" value="MFS"/>
</dbReference>
<dbReference type="Gene3D" id="1.20.1250.20">
    <property type="entry name" value="MFS general substrate transporter like domains"/>
    <property type="match status" value="1"/>
</dbReference>
<feature type="transmembrane region" description="Helical" evidence="1">
    <location>
        <begin position="79"/>
        <end position="102"/>
    </location>
</feature>
<dbReference type="EMBL" id="JAGDYL010000040">
    <property type="protein sequence ID" value="MBO1806550.1"/>
    <property type="molecule type" value="Genomic_DNA"/>
</dbReference>
<comment type="caution">
    <text evidence="2">The sequence shown here is derived from an EMBL/GenBank/DDBJ whole genome shotgun (WGS) entry which is preliminary data.</text>
</comment>
<keyword evidence="1" id="KW-0812">Transmembrane</keyword>
<name>A0A939M3Z8_9MICO</name>
<organism evidence="2 3">
    <name type="scientific">Leucobacter ruminantium</name>
    <dbReference type="NCBI Taxonomy" id="1289170"/>
    <lineage>
        <taxon>Bacteria</taxon>
        <taxon>Bacillati</taxon>
        <taxon>Actinomycetota</taxon>
        <taxon>Actinomycetes</taxon>
        <taxon>Micrococcales</taxon>
        <taxon>Microbacteriaceae</taxon>
        <taxon>Leucobacter</taxon>
    </lineage>
</organism>
<evidence type="ECO:0000313" key="3">
    <source>
        <dbReference type="Proteomes" id="UP000664398"/>
    </source>
</evidence>
<accession>A0A939M3Z8</accession>
<feature type="transmembrane region" description="Helical" evidence="1">
    <location>
        <begin position="148"/>
        <end position="169"/>
    </location>
</feature>
<evidence type="ECO:0000256" key="1">
    <source>
        <dbReference type="SAM" id="Phobius"/>
    </source>
</evidence>
<keyword evidence="1" id="KW-0472">Membrane</keyword>
<feature type="transmembrane region" description="Helical" evidence="1">
    <location>
        <begin position="257"/>
        <end position="274"/>
    </location>
</feature>
<dbReference type="SUPFAM" id="SSF103473">
    <property type="entry name" value="MFS general substrate transporter"/>
    <property type="match status" value="1"/>
</dbReference>
<gene>
    <name evidence="2" type="ORF">J4H91_14690</name>
</gene>
<dbReference type="InterPro" id="IPR036259">
    <property type="entry name" value="MFS_trans_sf"/>
</dbReference>
<keyword evidence="1" id="KW-1133">Transmembrane helix</keyword>
<feature type="transmembrane region" description="Helical" evidence="1">
    <location>
        <begin position="368"/>
        <end position="389"/>
    </location>
</feature>